<evidence type="ECO:0000313" key="4">
    <source>
        <dbReference type="EMBL" id="RVT41021.1"/>
    </source>
</evidence>
<keyword evidence="1 4" id="KW-0808">Transferase</keyword>
<dbReference type="GO" id="GO:0009103">
    <property type="term" value="P:lipopolysaccharide biosynthetic process"/>
    <property type="evidence" value="ECO:0007669"/>
    <property type="project" value="TreeGrafter"/>
</dbReference>
<keyword evidence="5" id="KW-1185">Reference proteome</keyword>
<dbReference type="RefSeq" id="WP_127691017.1">
    <property type="nucleotide sequence ID" value="NZ_RZUL01000003.1"/>
</dbReference>
<sequence>MDDRSLIMRVGLTVESLSPQLTGIGNYTWQLCCGMAAHEAISDIRYFRFGRWVSHPGHYISNRRVRGSLVPLFIRRWQSGREFGGRLIHGTNYFLPDQTERGVITVHDMSVFLHPDTHPLERVKAFERDFMRSLQRAEHVITDSEATRKDFITLCGYPDDRVTAIHLGVSKQFTPLPRCQIDQALALIFGRVIGDYVLSVATFEPRKRIEAAIRSHSLFCDRTGQDIPLVLVGATGWGNDGIHRLIDAERSKGRIIMLGYVSDKQLPVIYAGAKLFLYPSIYEGFGLPPIEAMACGVPTIVSDRSCLPEVTRGAALMVNPDDLDTLSRAIEQGLDDDNWRAKAIESGLEVAAHYDWSRCIERTVGVYNKCIDAGV</sequence>
<feature type="domain" description="Glycosyl transferase family 1" evidence="2">
    <location>
        <begin position="196"/>
        <end position="347"/>
    </location>
</feature>
<comment type="caution">
    <text evidence="4">The sequence shown here is derived from an EMBL/GenBank/DDBJ whole genome shotgun (WGS) entry which is preliminary data.</text>
</comment>
<dbReference type="Pfam" id="PF13439">
    <property type="entry name" value="Glyco_transf_4"/>
    <property type="match status" value="1"/>
</dbReference>
<dbReference type="Gene3D" id="3.40.50.2000">
    <property type="entry name" value="Glycogen Phosphorylase B"/>
    <property type="match status" value="2"/>
</dbReference>
<dbReference type="EMBL" id="RZUL01000003">
    <property type="protein sequence ID" value="RVT41021.1"/>
    <property type="molecule type" value="Genomic_DNA"/>
</dbReference>
<dbReference type="OrthoDB" id="9801609at2"/>
<proteinExistence type="predicted"/>
<gene>
    <name evidence="4" type="ORF">ENE74_11265</name>
</gene>
<reference evidence="4 5" key="1">
    <citation type="submission" date="2019-01" db="EMBL/GenBank/DDBJ databases">
        <authorList>
            <person name="Chen W.-M."/>
        </authorList>
    </citation>
    <scope>NUCLEOTIDE SEQUENCE [LARGE SCALE GENOMIC DNA]</scope>
    <source>
        <strain evidence="4 5">TLA-22</strain>
    </source>
</reference>
<dbReference type="Pfam" id="PF00534">
    <property type="entry name" value="Glycos_transf_1"/>
    <property type="match status" value="1"/>
</dbReference>
<accession>A0A437J768</accession>
<evidence type="ECO:0000259" key="3">
    <source>
        <dbReference type="Pfam" id="PF13439"/>
    </source>
</evidence>
<dbReference type="PANTHER" id="PTHR46401:SF2">
    <property type="entry name" value="GLYCOSYLTRANSFERASE WBBK-RELATED"/>
    <property type="match status" value="1"/>
</dbReference>
<name>A0A437J768_9SPHN</name>
<dbReference type="InterPro" id="IPR028098">
    <property type="entry name" value="Glyco_trans_4-like_N"/>
</dbReference>
<dbReference type="CDD" id="cd03809">
    <property type="entry name" value="GT4_MtfB-like"/>
    <property type="match status" value="1"/>
</dbReference>
<dbReference type="FunFam" id="3.40.50.2000:FF:000119">
    <property type="entry name" value="Glycosyl transferase group 1"/>
    <property type="match status" value="1"/>
</dbReference>
<organism evidence="4 5">
    <name type="scientific">Sphingobium algorifonticola</name>
    <dbReference type="NCBI Taxonomy" id="2008318"/>
    <lineage>
        <taxon>Bacteria</taxon>
        <taxon>Pseudomonadati</taxon>
        <taxon>Pseudomonadota</taxon>
        <taxon>Alphaproteobacteria</taxon>
        <taxon>Sphingomonadales</taxon>
        <taxon>Sphingomonadaceae</taxon>
        <taxon>Sphingobium</taxon>
    </lineage>
</organism>
<evidence type="ECO:0000259" key="2">
    <source>
        <dbReference type="Pfam" id="PF00534"/>
    </source>
</evidence>
<dbReference type="InterPro" id="IPR001296">
    <property type="entry name" value="Glyco_trans_1"/>
</dbReference>
<dbReference type="AlphaFoldDB" id="A0A437J768"/>
<evidence type="ECO:0000313" key="5">
    <source>
        <dbReference type="Proteomes" id="UP000282977"/>
    </source>
</evidence>
<evidence type="ECO:0000256" key="1">
    <source>
        <dbReference type="ARBA" id="ARBA00022679"/>
    </source>
</evidence>
<dbReference type="GO" id="GO:0016757">
    <property type="term" value="F:glycosyltransferase activity"/>
    <property type="evidence" value="ECO:0007669"/>
    <property type="project" value="InterPro"/>
</dbReference>
<protein>
    <submittedName>
        <fullName evidence="4">Glycosyltransferase family 1 protein</fullName>
    </submittedName>
</protein>
<dbReference type="Proteomes" id="UP000282977">
    <property type="component" value="Unassembled WGS sequence"/>
</dbReference>
<dbReference type="SUPFAM" id="SSF53756">
    <property type="entry name" value="UDP-Glycosyltransferase/glycogen phosphorylase"/>
    <property type="match status" value="1"/>
</dbReference>
<dbReference type="PANTHER" id="PTHR46401">
    <property type="entry name" value="GLYCOSYLTRANSFERASE WBBK-RELATED"/>
    <property type="match status" value="1"/>
</dbReference>
<feature type="domain" description="Glycosyltransferase subfamily 4-like N-terminal" evidence="3">
    <location>
        <begin position="101"/>
        <end position="170"/>
    </location>
</feature>